<sequence>MIISRNFTDVSIARTAGYIPRTVYNIRSNLECFGHAKAPSNGVRQRSVTQPMLAALCERLVEKPDLYRDEMVIFLSDEFDTLVTASSISRTLPSAGWSKKVARRVPQERNTDLRDFYLHELSAFRPYHLVFVDESGCDKRARFRQTGRSLLGVTPEQVARFHRENILFVVFEGQSTVLQHNLCPVGTAFSDLLGHLAQIDEEVENVSRDRVTFISVL</sequence>
<dbReference type="Proteomes" id="UP001281614">
    <property type="component" value="Unassembled WGS sequence"/>
</dbReference>
<dbReference type="SUPFAM" id="SSF46689">
    <property type="entry name" value="Homeodomain-like"/>
    <property type="match status" value="1"/>
</dbReference>
<protein>
    <recommendedName>
        <fullName evidence="3">Transposase</fullName>
    </recommendedName>
</protein>
<reference evidence="1" key="1">
    <citation type="submission" date="2023-02" db="EMBL/GenBank/DDBJ databases">
        <title>Colletotrichum kahawae CIFC_Que2 genome sequencing and assembly.</title>
        <authorList>
            <person name="Baroncelli R."/>
        </authorList>
    </citation>
    <scope>NUCLEOTIDE SEQUENCE</scope>
    <source>
        <strain evidence="1">CIFC_Que2</strain>
    </source>
</reference>
<dbReference type="EMBL" id="VYYT01000201">
    <property type="protein sequence ID" value="KAK2757175.1"/>
    <property type="molecule type" value="Genomic_DNA"/>
</dbReference>
<evidence type="ECO:0000313" key="2">
    <source>
        <dbReference type="Proteomes" id="UP001281614"/>
    </source>
</evidence>
<gene>
    <name evidence="1" type="ORF">CKAH01_17013</name>
</gene>
<comment type="caution">
    <text evidence="1">The sequence shown here is derived from an EMBL/GenBank/DDBJ whole genome shotgun (WGS) entry which is preliminary data.</text>
</comment>
<accession>A0AAD9YFD5</accession>
<evidence type="ECO:0008006" key="3">
    <source>
        <dbReference type="Google" id="ProtNLM"/>
    </source>
</evidence>
<evidence type="ECO:0000313" key="1">
    <source>
        <dbReference type="EMBL" id="KAK2757175.1"/>
    </source>
</evidence>
<keyword evidence="2" id="KW-1185">Reference proteome</keyword>
<name>A0AAD9YFD5_COLKA</name>
<dbReference type="InterPro" id="IPR009057">
    <property type="entry name" value="Homeodomain-like_sf"/>
</dbReference>
<proteinExistence type="predicted"/>
<dbReference type="AlphaFoldDB" id="A0AAD9YFD5"/>
<organism evidence="1 2">
    <name type="scientific">Colletotrichum kahawae</name>
    <name type="common">Coffee berry disease fungus</name>
    <dbReference type="NCBI Taxonomy" id="34407"/>
    <lineage>
        <taxon>Eukaryota</taxon>
        <taxon>Fungi</taxon>
        <taxon>Dikarya</taxon>
        <taxon>Ascomycota</taxon>
        <taxon>Pezizomycotina</taxon>
        <taxon>Sordariomycetes</taxon>
        <taxon>Hypocreomycetidae</taxon>
        <taxon>Glomerellales</taxon>
        <taxon>Glomerellaceae</taxon>
        <taxon>Colletotrichum</taxon>
        <taxon>Colletotrichum gloeosporioides species complex</taxon>
    </lineage>
</organism>